<reference evidence="1 2" key="1">
    <citation type="journal article" date="2018" name="Mol. Biol. Evol.">
        <title>Broad Genomic Sampling Reveals a Smut Pathogenic Ancestry of the Fungal Clade Ustilaginomycotina.</title>
        <authorList>
            <person name="Kijpornyongpan T."/>
            <person name="Mondo S.J."/>
            <person name="Barry K."/>
            <person name="Sandor L."/>
            <person name="Lee J."/>
            <person name="Lipzen A."/>
            <person name="Pangilinan J."/>
            <person name="LaButti K."/>
            <person name="Hainaut M."/>
            <person name="Henrissat B."/>
            <person name="Grigoriev I.V."/>
            <person name="Spatafora J.W."/>
            <person name="Aime M.C."/>
        </authorList>
    </citation>
    <scope>NUCLEOTIDE SEQUENCE [LARGE SCALE GENOMIC DNA]</scope>
    <source>
        <strain evidence="1 2">SA 807</strain>
    </source>
</reference>
<evidence type="ECO:0000313" key="2">
    <source>
        <dbReference type="Proteomes" id="UP000245626"/>
    </source>
</evidence>
<keyword evidence="2" id="KW-1185">Reference proteome</keyword>
<accession>A0ACD0NL09</accession>
<evidence type="ECO:0000313" key="1">
    <source>
        <dbReference type="EMBL" id="PWN46464.1"/>
    </source>
</evidence>
<dbReference type="Proteomes" id="UP000245626">
    <property type="component" value="Unassembled WGS sequence"/>
</dbReference>
<sequence>MGRGSGTDPSTKGFVLLLTLLVVVQLIFDGRVNSVSAGPSERESEPEFVESISRSTSLEGSKSKRMVRVPSNPLRRSPHVPRGDSKKEIKRGSEAREEDEEGKDHLGKRGGGKEGSFLQNLSKESSREEQDLRETEYQTEYEEFLKSIGKL</sequence>
<organism evidence="1 2">
    <name type="scientific">Violaceomyces palustris</name>
    <dbReference type="NCBI Taxonomy" id="1673888"/>
    <lineage>
        <taxon>Eukaryota</taxon>
        <taxon>Fungi</taxon>
        <taxon>Dikarya</taxon>
        <taxon>Basidiomycota</taxon>
        <taxon>Ustilaginomycotina</taxon>
        <taxon>Ustilaginomycetes</taxon>
        <taxon>Violaceomycetales</taxon>
        <taxon>Violaceomycetaceae</taxon>
        <taxon>Violaceomyces</taxon>
    </lineage>
</organism>
<proteinExistence type="predicted"/>
<gene>
    <name evidence="1" type="ORF">IE53DRAFT_382862</name>
</gene>
<dbReference type="EMBL" id="KZ821043">
    <property type="protein sequence ID" value="PWN46464.1"/>
    <property type="molecule type" value="Genomic_DNA"/>
</dbReference>
<name>A0ACD0NL09_9BASI</name>
<protein>
    <submittedName>
        <fullName evidence="1">Uncharacterized protein</fullName>
    </submittedName>
</protein>